<dbReference type="GO" id="GO:0005886">
    <property type="term" value="C:plasma membrane"/>
    <property type="evidence" value="ECO:0007669"/>
    <property type="project" value="UniProtKB-SubCell"/>
</dbReference>
<evidence type="ECO:0000256" key="1">
    <source>
        <dbReference type="ARBA" id="ARBA00004651"/>
    </source>
</evidence>
<feature type="transmembrane region" description="Helical" evidence="6">
    <location>
        <begin position="325"/>
        <end position="346"/>
    </location>
</feature>
<feature type="domain" description="SSD" evidence="7">
    <location>
        <begin position="648"/>
        <end position="777"/>
    </location>
</feature>
<dbReference type="InterPro" id="IPR004869">
    <property type="entry name" value="MMPL_dom"/>
</dbReference>
<dbReference type="InterPro" id="IPR000731">
    <property type="entry name" value="SSD"/>
</dbReference>
<keyword evidence="4 6" id="KW-1133">Transmembrane helix</keyword>
<dbReference type="PANTHER" id="PTHR33406">
    <property type="entry name" value="MEMBRANE PROTEIN MJ1562-RELATED"/>
    <property type="match status" value="1"/>
</dbReference>
<feature type="transmembrane region" description="Helical" evidence="6">
    <location>
        <begin position="286"/>
        <end position="304"/>
    </location>
</feature>
<reference evidence="8" key="1">
    <citation type="journal article" date="2022" name="Front. Microbiol.">
        <title>Genome-based taxonomic rearrangement of Oceanobacter-related bacteria including the description of Thalassolituus hydrocarbonoclasticus sp. nov. and Thalassolituus pacificus sp. nov. and emended description of the genus Thalassolituus.</title>
        <authorList>
            <person name="Dong C."/>
            <person name="Wei L."/>
            <person name="Wang J."/>
            <person name="Lai Q."/>
            <person name="Huang Z."/>
            <person name="Shao Z."/>
        </authorList>
    </citation>
    <scope>NUCLEOTIDE SEQUENCE</scope>
    <source>
        <strain evidence="8">59MF3M-4</strain>
    </source>
</reference>
<feature type="transmembrane region" description="Helical" evidence="6">
    <location>
        <begin position="358"/>
        <end position="382"/>
    </location>
</feature>
<feature type="transmembrane region" description="Helical" evidence="6">
    <location>
        <begin position="28"/>
        <end position="46"/>
    </location>
</feature>
<proteinExistence type="predicted"/>
<evidence type="ECO:0000256" key="3">
    <source>
        <dbReference type="ARBA" id="ARBA00022692"/>
    </source>
</evidence>
<dbReference type="PROSITE" id="PS50156">
    <property type="entry name" value="SSD"/>
    <property type="match status" value="2"/>
</dbReference>
<keyword evidence="3 6" id="KW-0812">Transmembrane</keyword>
<keyword evidence="9" id="KW-1185">Reference proteome</keyword>
<organism evidence="8 9">
    <name type="scientific">Thalassolituus pacificus</name>
    <dbReference type="NCBI Taxonomy" id="2975440"/>
    <lineage>
        <taxon>Bacteria</taxon>
        <taxon>Pseudomonadati</taxon>
        <taxon>Pseudomonadota</taxon>
        <taxon>Gammaproteobacteria</taxon>
        <taxon>Oceanospirillales</taxon>
        <taxon>Oceanospirillaceae</taxon>
        <taxon>Thalassolituus</taxon>
    </lineage>
</organism>
<dbReference type="Pfam" id="PF03176">
    <property type="entry name" value="MMPL"/>
    <property type="match status" value="2"/>
</dbReference>
<keyword evidence="5 6" id="KW-0472">Membrane</keyword>
<dbReference type="EMBL" id="JAOANI010000015">
    <property type="protein sequence ID" value="MCT7358937.1"/>
    <property type="molecule type" value="Genomic_DNA"/>
</dbReference>
<dbReference type="AlphaFoldDB" id="A0A9X3AG17"/>
<keyword evidence="8" id="KW-0449">Lipoprotein</keyword>
<dbReference type="SUPFAM" id="SSF82866">
    <property type="entry name" value="Multidrug efflux transporter AcrB transmembrane domain"/>
    <property type="match status" value="2"/>
</dbReference>
<comment type="caution">
    <text evidence="8">The sequence shown here is derived from an EMBL/GenBank/DDBJ whole genome shotgun (WGS) entry which is preliminary data.</text>
</comment>
<dbReference type="InterPro" id="IPR001036">
    <property type="entry name" value="Acrflvin-R"/>
</dbReference>
<evidence type="ECO:0000313" key="8">
    <source>
        <dbReference type="EMBL" id="MCT7358937.1"/>
    </source>
</evidence>
<evidence type="ECO:0000313" key="9">
    <source>
        <dbReference type="Proteomes" id="UP001147830"/>
    </source>
</evidence>
<dbReference type="PANTHER" id="PTHR33406:SF13">
    <property type="entry name" value="MEMBRANE PROTEIN YDFJ"/>
    <property type="match status" value="1"/>
</dbReference>
<evidence type="ECO:0000256" key="5">
    <source>
        <dbReference type="ARBA" id="ARBA00023136"/>
    </source>
</evidence>
<dbReference type="Gene3D" id="2.50.20.10">
    <property type="entry name" value="Lipoprotein localisation LolA/LolB/LppX"/>
    <property type="match status" value="1"/>
</dbReference>
<accession>A0A9X3AG17</accession>
<dbReference type="InterPro" id="IPR050545">
    <property type="entry name" value="Mycobact_MmpL"/>
</dbReference>
<comment type="subcellular location">
    <subcellularLocation>
        <location evidence="1">Cell membrane</location>
        <topology evidence="1">Multi-pass membrane protein</topology>
    </subcellularLocation>
</comment>
<evidence type="ECO:0000256" key="6">
    <source>
        <dbReference type="SAM" id="Phobius"/>
    </source>
</evidence>
<evidence type="ECO:0000256" key="2">
    <source>
        <dbReference type="ARBA" id="ARBA00022475"/>
    </source>
</evidence>
<evidence type="ECO:0000256" key="4">
    <source>
        <dbReference type="ARBA" id="ARBA00022989"/>
    </source>
</evidence>
<dbReference type="Gene3D" id="1.20.1640.10">
    <property type="entry name" value="Multidrug efflux transporter AcrB transmembrane domain"/>
    <property type="match status" value="2"/>
</dbReference>
<evidence type="ECO:0000259" key="7">
    <source>
        <dbReference type="PROSITE" id="PS50156"/>
    </source>
</evidence>
<dbReference type="CDD" id="cd16329">
    <property type="entry name" value="LolA_like"/>
    <property type="match status" value="1"/>
</dbReference>
<feature type="transmembrane region" description="Helical" evidence="6">
    <location>
        <begin position="807"/>
        <end position="829"/>
    </location>
</feature>
<gene>
    <name evidence="8" type="ORF">NYR02_07900</name>
</gene>
<keyword evidence="2" id="KW-1003">Cell membrane</keyword>
<dbReference type="GO" id="GO:0022857">
    <property type="term" value="F:transmembrane transporter activity"/>
    <property type="evidence" value="ECO:0007669"/>
    <property type="project" value="InterPro"/>
</dbReference>
<feature type="transmembrane region" description="Helical" evidence="6">
    <location>
        <begin position="752"/>
        <end position="778"/>
    </location>
</feature>
<protein>
    <submittedName>
        <fullName evidence="8">Outer membrane lipoprotein-sorting protein</fullName>
    </submittedName>
</protein>
<feature type="domain" description="SSD" evidence="7">
    <location>
        <begin position="252"/>
        <end position="381"/>
    </location>
</feature>
<feature type="transmembrane region" description="Helical" evidence="6">
    <location>
        <begin position="727"/>
        <end position="746"/>
    </location>
</feature>
<name>A0A9X3AG17_9GAMM</name>
<feature type="transmembrane region" description="Helical" evidence="6">
    <location>
        <begin position="257"/>
        <end position="280"/>
    </location>
</feature>
<dbReference type="RefSeq" id="WP_260975829.1">
    <property type="nucleotide sequence ID" value="NZ_JAOANI010000015.1"/>
</dbReference>
<dbReference type="Pfam" id="PF17131">
    <property type="entry name" value="LolA_like"/>
    <property type="match status" value="1"/>
</dbReference>
<sequence>MNTNREKHWLLPVVRSGIQAGVNYPKTVLFAGLLLMALLVAGLGQLHKDTRADAFLEADNPALVYKNKVREIFGLSDPLIVAIYDRSAEGIYRKQTLDLIGQLTNQLNALPMINTARTISLASENNITASADGMEVAPFYDLRSTGNGAAVRQAIEDFPLYHGMLVAEDGTMSMIVLELYDDNQAEAAYDAINQLLQKTQVPADVELHVAGEGAVLGYLGHYIDHDASRLNPLAGLIITIMLMVAFRRLLPALLGNLVIAASVLMTLGFMAYCGVPFFVITNAMPVILIGMAVADSIHIFSHYYEMQARHPDWSLQACIREAVAVMARPVTLTSLTTIAGFLGLYASSYMPPFEYFGLFTAFGVLVAWFYSLFVLPACIALLKPRVSQRWIRLEQNSQQDTFARLMTFVGGSCVRHPRATLSLFAFLSISGALLATQIQVNENRINTFHSSEAIYQADEVINQHLEGTNTLDIVITSSRNEGIFSPQVLNAMEALQTYAETLPHVNGSSSVVDYLKQMNKSLNEGQSDAYRLPQDADLIAQYFLLYSASSDPADFSEEIDYDYRLANIRLNLDSADFIATKPVVEALQQYIDQHFNNAVSDEEVTASLSGRVNVNYHWIKDLGVSHFYSVVISLLCVFLVSALLFRSWAAGLLATLPVICSILTVYAAMALLGIDLGIGTSMFASVAIGLGIDFAIHTLERLKTLVADGLKGSGLFTELFRSTGRALLFNYLAIAFGFGVLISSQVVPLTHFGTIVVLSVSMSFIAAMTLLPALIVLLQPTFIFGEKKASEASAIAAEKHVAGSTALTLLLTTGLGTAALYGALLYAAVHSQSLQAEEAVNSETLETLTAVDIAQRVNAVDDGQHVSSQLSMLLTDSRGKERRRETMSYRKYFGDDKKTVFFYKSPANVKDTGFLTFDYAAVDQEDDQWLYLPALRKVRRISASDRGDYFMGTDFTYEDIKQNGHISIADYQLQRLPDDDGKLVVKGTPKTAAIAQELGYGEVTFYIDPQNWIVVKSDYLDIKQVPLKTVQVTDIRIVDGIWTRHQLLAENHISGHRSLFIFSAVDYQQDVADHLFTQNTLRRGL</sequence>
<dbReference type="PRINTS" id="PR00702">
    <property type="entry name" value="ACRIFLAVINRP"/>
</dbReference>
<feature type="transmembrane region" description="Helical" evidence="6">
    <location>
        <begin position="652"/>
        <end position="672"/>
    </location>
</feature>
<dbReference type="InterPro" id="IPR033399">
    <property type="entry name" value="TP_0789-like"/>
</dbReference>
<reference evidence="8" key="2">
    <citation type="submission" date="2022-08" db="EMBL/GenBank/DDBJ databases">
        <authorList>
            <person name="Dong C."/>
        </authorList>
    </citation>
    <scope>NUCLEOTIDE SEQUENCE</scope>
    <source>
        <strain evidence="8">59MF3M-4</strain>
    </source>
</reference>
<dbReference type="Proteomes" id="UP001147830">
    <property type="component" value="Unassembled WGS sequence"/>
</dbReference>
<feature type="transmembrane region" description="Helical" evidence="6">
    <location>
        <begin position="627"/>
        <end position="645"/>
    </location>
</feature>